<reference evidence="1 2" key="1">
    <citation type="journal article" date="2012" name="J. Bacteriol.">
        <title>Genome Sequence of Fibrella aestuarina BUZ 2T, a Filamentous Marine Bacterium.</title>
        <authorList>
            <person name="Filippini M."/>
            <person name="Qi W."/>
            <person name="Blom J."/>
            <person name="Goesmann A."/>
            <person name="Smits T.H."/>
            <person name="Bagheri H.C."/>
        </authorList>
    </citation>
    <scope>NUCLEOTIDE SEQUENCE [LARGE SCALE GENOMIC DNA]</scope>
    <source>
        <strain evidence="2">BUZ 2T</strain>
    </source>
</reference>
<evidence type="ECO:0000313" key="1">
    <source>
        <dbReference type="EMBL" id="CCG99530.1"/>
    </source>
</evidence>
<keyword evidence="2" id="KW-1185">Reference proteome</keyword>
<dbReference type="AlphaFoldDB" id="I0K5X7"/>
<dbReference type="KEGG" id="fae:FAES_1520"/>
<name>I0K5X7_9BACT</name>
<proteinExistence type="predicted"/>
<dbReference type="Proteomes" id="UP000011058">
    <property type="component" value="Chromosome"/>
</dbReference>
<organism evidence="1 2">
    <name type="scientific">Fibrella aestuarina BUZ 2</name>
    <dbReference type="NCBI Taxonomy" id="1166018"/>
    <lineage>
        <taxon>Bacteria</taxon>
        <taxon>Pseudomonadati</taxon>
        <taxon>Bacteroidota</taxon>
        <taxon>Cytophagia</taxon>
        <taxon>Cytophagales</taxon>
        <taxon>Spirosomataceae</taxon>
        <taxon>Fibrella</taxon>
    </lineage>
</organism>
<sequence length="35" mass="4280">MYPASHRRFINKTIGTMLRERPERTVDYVPKSKWD</sequence>
<dbReference type="EMBL" id="HE796683">
    <property type="protein sequence ID" value="CCG99530.1"/>
    <property type="molecule type" value="Genomic_DNA"/>
</dbReference>
<evidence type="ECO:0000313" key="2">
    <source>
        <dbReference type="Proteomes" id="UP000011058"/>
    </source>
</evidence>
<dbReference type="HOGENOM" id="CLU_3365086_0_0_10"/>
<gene>
    <name evidence="1" type="ORF">FAES_1520</name>
</gene>
<accession>I0K5X7</accession>
<protein>
    <submittedName>
        <fullName evidence="1">Uncharacterized protein</fullName>
    </submittedName>
</protein>